<dbReference type="EMBL" id="BAAAQK010000005">
    <property type="protein sequence ID" value="GAA1842788.1"/>
    <property type="molecule type" value="Genomic_DNA"/>
</dbReference>
<feature type="transmembrane region" description="Helical" evidence="1">
    <location>
        <begin position="12"/>
        <end position="30"/>
    </location>
</feature>
<gene>
    <name evidence="2" type="ORF">GCM10009836_22700</name>
</gene>
<protein>
    <submittedName>
        <fullName evidence="2">Uncharacterized protein</fullName>
    </submittedName>
</protein>
<proteinExistence type="predicted"/>
<feature type="transmembrane region" description="Helical" evidence="1">
    <location>
        <begin position="42"/>
        <end position="68"/>
    </location>
</feature>
<keyword evidence="3" id="KW-1185">Reference proteome</keyword>
<evidence type="ECO:0000256" key="1">
    <source>
        <dbReference type="SAM" id="Phobius"/>
    </source>
</evidence>
<dbReference type="RefSeq" id="WP_344415307.1">
    <property type="nucleotide sequence ID" value="NZ_BAAAQK010000005.1"/>
</dbReference>
<evidence type="ECO:0000313" key="2">
    <source>
        <dbReference type="EMBL" id="GAA1842788.1"/>
    </source>
</evidence>
<comment type="caution">
    <text evidence="2">The sequence shown here is derived from an EMBL/GenBank/DDBJ whole genome shotgun (WGS) entry which is preliminary data.</text>
</comment>
<keyword evidence="1" id="KW-0812">Transmembrane</keyword>
<feature type="transmembrane region" description="Helical" evidence="1">
    <location>
        <begin position="74"/>
        <end position="92"/>
    </location>
</feature>
<evidence type="ECO:0000313" key="3">
    <source>
        <dbReference type="Proteomes" id="UP001500449"/>
    </source>
</evidence>
<keyword evidence="1" id="KW-0472">Membrane</keyword>
<keyword evidence="1" id="KW-1133">Transmembrane helix</keyword>
<sequence>MSLALLREVTGYVAHGVLLAWWLWIVLSTAPQLRRGIRDRRVRLRVLVIKSLALVLTALVVGVIHFWATDWWQVVAAVVLAAGAGYVLHRAYRRLVTPPRHRLTLARRIRHV</sequence>
<name>A0ABN2MY13_9PSEU</name>
<dbReference type="Proteomes" id="UP001500449">
    <property type="component" value="Unassembled WGS sequence"/>
</dbReference>
<reference evidence="2 3" key="1">
    <citation type="journal article" date="2019" name="Int. J. Syst. Evol. Microbiol.">
        <title>The Global Catalogue of Microorganisms (GCM) 10K type strain sequencing project: providing services to taxonomists for standard genome sequencing and annotation.</title>
        <authorList>
            <consortium name="The Broad Institute Genomics Platform"/>
            <consortium name="The Broad Institute Genome Sequencing Center for Infectious Disease"/>
            <person name="Wu L."/>
            <person name="Ma J."/>
        </authorList>
    </citation>
    <scope>NUCLEOTIDE SEQUENCE [LARGE SCALE GENOMIC DNA]</scope>
    <source>
        <strain evidence="2 3">JCM 16009</strain>
    </source>
</reference>
<organism evidence="2 3">
    <name type="scientific">Pseudonocardia ailaonensis</name>
    <dbReference type="NCBI Taxonomy" id="367279"/>
    <lineage>
        <taxon>Bacteria</taxon>
        <taxon>Bacillati</taxon>
        <taxon>Actinomycetota</taxon>
        <taxon>Actinomycetes</taxon>
        <taxon>Pseudonocardiales</taxon>
        <taxon>Pseudonocardiaceae</taxon>
        <taxon>Pseudonocardia</taxon>
    </lineage>
</organism>
<accession>A0ABN2MY13</accession>